<feature type="coiled-coil region" evidence="1">
    <location>
        <begin position="604"/>
        <end position="638"/>
    </location>
</feature>
<dbReference type="Gene3D" id="1.25.40.10">
    <property type="entry name" value="Tetratricopeptide repeat domain"/>
    <property type="match status" value="1"/>
</dbReference>
<sequence length="911" mass="108275">MEDSLIGKTFYQTMLQPENTHPIKQLGELFLAEQMKEIPDASYIRYAQGELYYHHHDYEAAIYKWENVHNELEPWAKKNMADAYTKMELLSTAEEIYKSIVTDSPKLKMEILLCLYSLYLQQENFSEAEQIVKEMVEENPDYSNVTDLARNHYEQQNNWFGAINLAIQEGTRTESIQWFEVLDEYVQKGHTVDFDPKTFIPSLSILYKLNFSLFEQLLSHLWKSYERTPHFFQWLKEAIPFILNLDRKEKRNWQRLPSILQETYEQLISGMYFYSTVSEIVPDFLRLWITLASEKEAVLPSAAIFAWYEKLGEQIPKKELEKAEKNMFDTPPNKDVFENVVNLTEEVEAWAEKNKLEIHQMYTLCLKEIVDLDQHFVGIMSAYDSDQTLFIHSILNEYMFYEPPTSITTIFRPEASLTIEEITENETRKMTDFEQFQISLSKKRLPENSMIRLSFPNKWLKENRLTLIDLPGFTDKQLTLEKMSDFIKAIDSLMYYCDNDGLDEKDLSLLKDIQRTYPNLPILYVIKGQNGKKGREDSSIAVKKYLADNGIQATVFPFTESGKGRRDLGKTLNRLMEEQKVKTDRPLKYVYFSKKLMDHLFTQREKMENELLDEVHQKEDLASRLTGAIHQLKDLEEETITKITLFYERVKEEMEKETVKTLPRMLKEKANTITNTTDFHHIVEKVNEEMNMTIHKYITDDFRPNFLQRIQEWLVVVEEELKNRKTFFDEMNDGFSTLVGERNVDLPCDFHLIDDWRRDVNRLSGRFQLEKKSILSKRNLYQMFLVHTGKMFDVLKKDKSSLTKRFQQFVKEKDYTTVAQAVIDQFFSPFTIFEAGIEQDVNAFFQPAFERFIAFEREVKEEIAERRRELEKWKEKPEFFRDPLKFFEIRRLQFEFLLKATDTYEPITNRV</sequence>
<keyword evidence="1" id="KW-0175">Coiled coil</keyword>
<dbReference type="EMBL" id="CP106878">
    <property type="protein sequence ID" value="WAA09045.1"/>
    <property type="molecule type" value="Genomic_DNA"/>
</dbReference>
<evidence type="ECO:0000313" key="2">
    <source>
        <dbReference type="EMBL" id="WAA09045.1"/>
    </source>
</evidence>
<proteinExistence type="predicted"/>
<evidence type="ECO:0000313" key="3">
    <source>
        <dbReference type="Proteomes" id="UP001164718"/>
    </source>
</evidence>
<organism evidence="2 3">
    <name type="scientific">Fervidibacillus albus</name>
    <dbReference type="NCBI Taxonomy" id="2980026"/>
    <lineage>
        <taxon>Bacteria</taxon>
        <taxon>Bacillati</taxon>
        <taxon>Bacillota</taxon>
        <taxon>Bacilli</taxon>
        <taxon>Bacillales</taxon>
        <taxon>Bacillaceae</taxon>
        <taxon>Fervidibacillus</taxon>
    </lineage>
</organism>
<name>A0A9E8RU86_9BACI</name>
<evidence type="ECO:0008006" key="4">
    <source>
        <dbReference type="Google" id="ProtNLM"/>
    </source>
</evidence>
<reference evidence="2" key="1">
    <citation type="submission" date="2022-09" db="EMBL/GenBank/DDBJ databases">
        <title>Complete Genomes of Fervidibacillus albus and Fervidibacillus halotolerans isolated from tidal flat sediments.</title>
        <authorList>
            <person name="Kwon K.K."/>
            <person name="Yang S.-H."/>
            <person name="Park M.J."/>
            <person name="Oh H.-M."/>
        </authorList>
    </citation>
    <scope>NUCLEOTIDE SEQUENCE</scope>
    <source>
        <strain evidence="2">MEBiC13591</strain>
    </source>
</reference>
<protein>
    <recommendedName>
        <fullName evidence="4">GTP-binding protein</fullName>
    </recommendedName>
</protein>
<evidence type="ECO:0000256" key="1">
    <source>
        <dbReference type="SAM" id="Coils"/>
    </source>
</evidence>
<dbReference type="Proteomes" id="UP001164718">
    <property type="component" value="Chromosome"/>
</dbReference>
<dbReference type="InterPro" id="IPR011990">
    <property type="entry name" value="TPR-like_helical_dom_sf"/>
</dbReference>
<dbReference type="KEGG" id="faf:OE104_10630"/>
<dbReference type="RefSeq" id="WP_275416830.1">
    <property type="nucleotide sequence ID" value="NZ_CP106878.1"/>
</dbReference>
<keyword evidence="3" id="KW-1185">Reference proteome</keyword>
<gene>
    <name evidence="2" type="ORF">OE104_10630</name>
</gene>
<dbReference type="SUPFAM" id="SSF48452">
    <property type="entry name" value="TPR-like"/>
    <property type="match status" value="1"/>
</dbReference>
<accession>A0A9E8RU86</accession>
<dbReference type="AlphaFoldDB" id="A0A9E8RU86"/>